<dbReference type="EMBL" id="FMUE01000007">
    <property type="protein sequence ID" value="SCX27823.1"/>
    <property type="molecule type" value="Genomic_DNA"/>
</dbReference>
<evidence type="ECO:0000313" key="2">
    <source>
        <dbReference type="EMBL" id="SCX27823.1"/>
    </source>
</evidence>
<evidence type="ECO:0000259" key="1">
    <source>
        <dbReference type="Pfam" id="PF06568"/>
    </source>
</evidence>
<dbReference type="Pfam" id="PF06568">
    <property type="entry name" value="YjiS-like"/>
    <property type="match status" value="1"/>
</dbReference>
<feature type="domain" description="YjiS-like" evidence="1">
    <location>
        <begin position="36"/>
        <end position="59"/>
    </location>
</feature>
<proteinExistence type="predicted"/>
<name>A0A1R3TSM4_9HYPH</name>
<sequence length="78" mass="9161">MSHEQSLRVNDASKAVDDLFRHFGVWTTFKAMLVVAWKHRQARVHVSHLSDHMLRDIGLPVSKYRSEKPLIPPWVPRF</sequence>
<dbReference type="Proteomes" id="UP000187891">
    <property type="component" value="Unassembled WGS sequence"/>
</dbReference>
<evidence type="ECO:0000313" key="3">
    <source>
        <dbReference type="Proteomes" id="UP000187891"/>
    </source>
</evidence>
<reference evidence="3" key="1">
    <citation type="submission" date="2016-10" db="EMBL/GenBank/DDBJ databases">
        <authorList>
            <person name="Wibberg D."/>
        </authorList>
    </citation>
    <scope>NUCLEOTIDE SEQUENCE [LARGE SCALE GENOMIC DNA]</scope>
</reference>
<protein>
    <recommendedName>
        <fullName evidence="1">YjiS-like domain-containing protein</fullName>
    </recommendedName>
</protein>
<organism evidence="2 3">
    <name type="scientific">Agrobacterium rosae</name>
    <dbReference type="NCBI Taxonomy" id="1972867"/>
    <lineage>
        <taxon>Bacteria</taxon>
        <taxon>Pseudomonadati</taxon>
        <taxon>Pseudomonadota</taxon>
        <taxon>Alphaproteobacteria</taxon>
        <taxon>Hyphomicrobiales</taxon>
        <taxon>Rhizobiaceae</taxon>
        <taxon>Rhizobium/Agrobacterium group</taxon>
        <taxon>Agrobacterium</taxon>
    </lineage>
</organism>
<gene>
    <name evidence="2" type="ORF">DSM25559_3067</name>
</gene>
<accession>A0A1R3TSM4</accession>
<dbReference type="AlphaFoldDB" id="A0A1R3TSM4"/>
<dbReference type="STRING" id="1907666.DSM25559_3067"/>
<dbReference type="InterPro" id="IPR009506">
    <property type="entry name" value="YjiS-like"/>
</dbReference>